<evidence type="ECO:0000256" key="5">
    <source>
        <dbReference type="ARBA" id="ARBA00022723"/>
    </source>
</evidence>
<feature type="active site" evidence="11 13">
    <location>
        <position position="1613"/>
    </location>
</feature>
<keyword evidence="3 13" id="KW-0808">Transferase</keyword>
<evidence type="ECO:0000256" key="2">
    <source>
        <dbReference type="ARBA" id="ARBA00022603"/>
    </source>
</evidence>
<evidence type="ECO:0000256" key="8">
    <source>
        <dbReference type="ARBA" id="ARBA00022833"/>
    </source>
</evidence>
<feature type="domain" description="CXXC-type" evidence="18">
    <location>
        <begin position="1022"/>
        <end position="1068"/>
    </location>
</feature>
<keyword evidence="10" id="KW-0539">Nucleus</keyword>
<dbReference type="PROSITE" id="PS51058">
    <property type="entry name" value="ZF_CXXC"/>
    <property type="match status" value="1"/>
</dbReference>
<dbReference type="SUPFAM" id="SSF53335">
    <property type="entry name" value="S-adenosyl-L-methionine-dependent methyltransferases"/>
    <property type="match status" value="1"/>
</dbReference>
<name>A0A4Y2FP97_ARAVE</name>
<evidence type="ECO:0000256" key="4">
    <source>
        <dbReference type="ARBA" id="ARBA00022691"/>
    </source>
</evidence>
<comment type="caution">
    <text evidence="19">The sequence shown here is derived from an EMBL/GenBank/DDBJ whole genome shotgun (WGS) entry which is preliminary data.</text>
</comment>
<dbReference type="InterPro" id="IPR043151">
    <property type="entry name" value="BAH_sf"/>
</dbReference>
<reference evidence="19 20" key="1">
    <citation type="journal article" date="2019" name="Sci. Rep.">
        <title>Orb-weaving spider Araneus ventricosus genome elucidates the spidroin gene catalogue.</title>
        <authorList>
            <person name="Kono N."/>
            <person name="Nakamura H."/>
            <person name="Ohtoshi R."/>
            <person name="Moran D.A.P."/>
            <person name="Shinohara A."/>
            <person name="Yoshida Y."/>
            <person name="Fujiwara M."/>
            <person name="Mori M."/>
            <person name="Tomita M."/>
            <person name="Arakawa K."/>
        </authorList>
    </citation>
    <scope>NUCLEOTIDE SEQUENCE [LARGE SCALE GENOMIC DNA]</scope>
</reference>
<evidence type="ECO:0000256" key="12">
    <source>
        <dbReference type="PROSITE-ProRule" id="PRU00509"/>
    </source>
</evidence>
<dbReference type="FunFam" id="3.90.120.10:FF:000001">
    <property type="entry name" value="DNA (cytosine-5)-methyltransferase"/>
    <property type="match status" value="1"/>
</dbReference>
<dbReference type="Proteomes" id="UP000499080">
    <property type="component" value="Unassembled WGS sequence"/>
</dbReference>
<evidence type="ECO:0000256" key="9">
    <source>
        <dbReference type="ARBA" id="ARBA00023125"/>
    </source>
</evidence>
<dbReference type="InterPro" id="IPR002857">
    <property type="entry name" value="Znf_CXXC"/>
</dbReference>
<dbReference type="PROSITE" id="PS00094">
    <property type="entry name" value="C5_MTASE_1"/>
    <property type="match status" value="1"/>
</dbReference>
<evidence type="ECO:0000256" key="6">
    <source>
        <dbReference type="ARBA" id="ARBA00022737"/>
    </source>
</evidence>
<keyword evidence="2 13" id="KW-0489">Methyltransferase</keyword>
<keyword evidence="7 12" id="KW-0863">Zinc-finger</keyword>
<dbReference type="PANTHER" id="PTHR10629:SF52">
    <property type="entry name" value="DNA (CYTOSINE-5)-METHYLTRANSFERASE 1"/>
    <property type="match status" value="1"/>
</dbReference>
<dbReference type="Pfam" id="PF02008">
    <property type="entry name" value="zf-CXXC"/>
    <property type="match status" value="1"/>
</dbReference>
<organism evidence="19 20">
    <name type="scientific">Araneus ventricosus</name>
    <name type="common">Orbweaver spider</name>
    <name type="synonym">Epeira ventricosa</name>
    <dbReference type="NCBI Taxonomy" id="182803"/>
    <lineage>
        <taxon>Eukaryota</taxon>
        <taxon>Metazoa</taxon>
        <taxon>Ecdysozoa</taxon>
        <taxon>Arthropoda</taxon>
        <taxon>Chelicerata</taxon>
        <taxon>Arachnida</taxon>
        <taxon>Araneae</taxon>
        <taxon>Araneomorphae</taxon>
        <taxon>Entelegynae</taxon>
        <taxon>Araneoidea</taxon>
        <taxon>Araneidae</taxon>
        <taxon>Araneus</taxon>
    </lineage>
</organism>
<evidence type="ECO:0000256" key="13">
    <source>
        <dbReference type="PROSITE-ProRule" id="PRU01016"/>
    </source>
</evidence>
<dbReference type="EMBL" id="BGPR01001007">
    <property type="protein sequence ID" value="GBM42857.1"/>
    <property type="molecule type" value="Genomic_DNA"/>
</dbReference>
<accession>A0A4Y2FP97</accession>
<dbReference type="InterPro" id="IPR001525">
    <property type="entry name" value="C5_MeTfrase"/>
</dbReference>
<gene>
    <name evidence="19" type="primary">DNMT</name>
    <name evidence="19" type="ORF">AVEN_161613_1</name>
</gene>
<dbReference type="GO" id="GO:0005634">
    <property type="term" value="C:nucleus"/>
    <property type="evidence" value="ECO:0007669"/>
    <property type="project" value="UniProtKB-SubCell"/>
</dbReference>
<feature type="region of interest" description="Disordered" evidence="16">
    <location>
        <begin position="1487"/>
        <end position="1519"/>
    </location>
</feature>
<dbReference type="PRINTS" id="PR00105">
    <property type="entry name" value="C5METTRFRASE"/>
</dbReference>
<keyword evidence="8" id="KW-0862">Zinc</keyword>
<keyword evidence="6" id="KW-0677">Repeat</keyword>
<dbReference type="NCBIfam" id="TIGR00675">
    <property type="entry name" value="dcm"/>
    <property type="match status" value="1"/>
</dbReference>
<dbReference type="GO" id="GO:0008270">
    <property type="term" value="F:zinc ion binding"/>
    <property type="evidence" value="ECO:0007669"/>
    <property type="project" value="UniProtKB-KW"/>
</dbReference>
<comment type="subcellular location">
    <subcellularLocation>
        <location evidence="1">Nucleus</location>
    </subcellularLocation>
</comment>
<feature type="region of interest" description="Disordered" evidence="16">
    <location>
        <begin position="1"/>
        <end position="85"/>
    </location>
</feature>
<dbReference type="PANTHER" id="PTHR10629">
    <property type="entry name" value="CYTOSINE-SPECIFIC METHYLTRANSFERASE"/>
    <property type="match status" value="1"/>
</dbReference>
<dbReference type="EC" id="2.1.1.37" evidence="15"/>
<dbReference type="InterPro" id="IPR001025">
    <property type="entry name" value="BAH_dom"/>
</dbReference>
<evidence type="ECO:0000256" key="16">
    <source>
        <dbReference type="SAM" id="MobiDB-lite"/>
    </source>
</evidence>
<evidence type="ECO:0000256" key="10">
    <source>
        <dbReference type="ARBA" id="ARBA00023242"/>
    </source>
</evidence>
<evidence type="ECO:0000256" key="11">
    <source>
        <dbReference type="PIRSR" id="PIRSR037404-1"/>
    </source>
</evidence>
<evidence type="ECO:0000313" key="19">
    <source>
        <dbReference type="EMBL" id="GBM42857.1"/>
    </source>
</evidence>
<comment type="similarity">
    <text evidence="13 14">Belongs to the class I-like SAM-binding methyltransferase superfamily. C5-methyltransferase family.</text>
</comment>
<evidence type="ECO:0000313" key="20">
    <source>
        <dbReference type="Proteomes" id="UP000499080"/>
    </source>
</evidence>
<evidence type="ECO:0000259" key="18">
    <source>
        <dbReference type="PROSITE" id="PS51058"/>
    </source>
</evidence>
<keyword evidence="20" id="KW-1185">Reference proteome</keyword>
<feature type="domain" description="BAH" evidence="17">
    <location>
        <begin position="1363"/>
        <end position="1487"/>
    </location>
</feature>
<evidence type="ECO:0000256" key="14">
    <source>
        <dbReference type="RuleBase" id="RU000416"/>
    </source>
</evidence>
<feature type="compositionally biased region" description="Polar residues" evidence="16">
    <location>
        <begin position="28"/>
        <end position="39"/>
    </location>
</feature>
<evidence type="ECO:0000256" key="3">
    <source>
        <dbReference type="ARBA" id="ARBA00022679"/>
    </source>
</evidence>
<dbReference type="SMART" id="SM00439">
    <property type="entry name" value="BAH"/>
    <property type="match status" value="2"/>
</dbReference>
<comment type="catalytic activity">
    <reaction evidence="15">
        <text>a 2'-deoxycytidine in DNA + S-adenosyl-L-methionine = a 5-methyl-2'-deoxycytidine in DNA + S-adenosyl-L-homocysteine + H(+)</text>
        <dbReference type="Rhea" id="RHEA:13681"/>
        <dbReference type="Rhea" id="RHEA-COMP:11369"/>
        <dbReference type="Rhea" id="RHEA-COMP:11370"/>
        <dbReference type="ChEBI" id="CHEBI:15378"/>
        <dbReference type="ChEBI" id="CHEBI:57856"/>
        <dbReference type="ChEBI" id="CHEBI:59789"/>
        <dbReference type="ChEBI" id="CHEBI:85452"/>
        <dbReference type="ChEBI" id="CHEBI:85454"/>
        <dbReference type="EC" id="2.1.1.37"/>
    </reaction>
</comment>
<dbReference type="InterPro" id="IPR050390">
    <property type="entry name" value="C5-Methyltransferase"/>
</dbReference>
<dbReference type="PIRSF" id="PIRSF037404">
    <property type="entry name" value="DNMT1"/>
    <property type="match status" value="1"/>
</dbReference>
<evidence type="ECO:0000256" key="15">
    <source>
        <dbReference type="RuleBase" id="RU000417"/>
    </source>
</evidence>
<dbReference type="GO" id="GO:0003682">
    <property type="term" value="F:chromatin binding"/>
    <property type="evidence" value="ECO:0007669"/>
    <property type="project" value="InterPro"/>
</dbReference>
<dbReference type="GO" id="GO:0006346">
    <property type="term" value="P:DNA methylation-dependent constitutive heterochromatin formation"/>
    <property type="evidence" value="ECO:0007669"/>
    <property type="project" value="InterPro"/>
</dbReference>
<evidence type="ECO:0000256" key="1">
    <source>
        <dbReference type="ARBA" id="ARBA00004123"/>
    </source>
</evidence>
<dbReference type="PROSITE" id="PS00095">
    <property type="entry name" value="C5_MTASE_2"/>
    <property type="match status" value="1"/>
</dbReference>
<feature type="compositionally biased region" description="Basic and acidic residues" evidence="16">
    <location>
        <begin position="60"/>
        <end position="72"/>
    </location>
</feature>
<dbReference type="GO" id="GO:0044027">
    <property type="term" value="P:negative regulation of gene expression via chromosomal CpG island methylation"/>
    <property type="evidence" value="ECO:0007669"/>
    <property type="project" value="TreeGrafter"/>
</dbReference>
<dbReference type="CDD" id="cd04760">
    <property type="entry name" value="BAH_Dnmt1_I"/>
    <property type="match status" value="1"/>
</dbReference>
<dbReference type="InterPro" id="IPR029063">
    <property type="entry name" value="SAM-dependent_MTases_sf"/>
</dbReference>
<evidence type="ECO:0000259" key="17">
    <source>
        <dbReference type="PROSITE" id="PS51038"/>
    </source>
</evidence>
<dbReference type="GO" id="GO:0003677">
    <property type="term" value="F:DNA binding"/>
    <property type="evidence" value="ECO:0007669"/>
    <property type="project" value="UniProtKB-KW"/>
</dbReference>
<dbReference type="Pfam" id="PF01426">
    <property type="entry name" value="BAH"/>
    <property type="match status" value="2"/>
</dbReference>
<dbReference type="Gene3D" id="3.90.120.10">
    <property type="entry name" value="DNA Methylase, subunit A, domain 2"/>
    <property type="match status" value="1"/>
</dbReference>
<dbReference type="Gene3D" id="2.30.30.490">
    <property type="match status" value="2"/>
</dbReference>
<dbReference type="GO" id="GO:0003886">
    <property type="term" value="F:DNA (cytosine-5-)-methyltransferase activity"/>
    <property type="evidence" value="ECO:0007669"/>
    <property type="project" value="UniProtKB-EC"/>
</dbReference>
<keyword evidence="5" id="KW-0479">Metal-binding</keyword>
<dbReference type="Pfam" id="PF12047">
    <property type="entry name" value="DNMT1-RFD"/>
    <property type="match status" value="1"/>
</dbReference>
<dbReference type="FunFam" id="3.40.50.150:FF:000036">
    <property type="entry name" value="DNA (cytosine-5)-methyltransferase"/>
    <property type="match status" value="1"/>
</dbReference>
<feature type="domain" description="BAH" evidence="17">
    <location>
        <begin position="1136"/>
        <end position="1263"/>
    </location>
</feature>
<proteinExistence type="inferred from homology"/>
<dbReference type="Pfam" id="PF00145">
    <property type="entry name" value="DNA_methylase"/>
    <property type="match status" value="1"/>
</dbReference>
<dbReference type="GO" id="GO:0032259">
    <property type="term" value="P:methylation"/>
    <property type="evidence" value="ECO:0007669"/>
    <property type="project" value="UniProtKB-KW"/>
</dbReference>
<sequence length="1989" mass="225510">MTRNTDEKKSKRKKSEVINGNLEEDEVNGNSGKSSSQPTLGDLFSKMSKKRKLQNGNDDETSKKTKDEDKKTISNKSSSPKTTAISRRCTECREFLDSPDLKLFNDNPVDAVEEFIMLTDPRLSVHTDGDYDSADVNERPQYKITLFSVYDRFTHLCGFDQGLVEKNIKIYFSGYVKPIYADDPGPEGGIAARNLGPIVEWFVTGFDGGEKALIGFGTAFAEYILMSPSGEYAPFVNAALEKIYISKAVIEYLCDNEQATYEDLLNALETTVPPQGVPSFSEDTLLRHAQFVVDQVHSFDSAADEHDTILITSPCMRALISLSGVTLGAKKDIVNRTDEADIRAIDSGLKNPWRWDWLEKSVNGVYVREVIRKLRSCGVAYCLVCSKELIYGSRGFSALARHMESRKHADAVEARQKNVPLPGAGGYNSDISYGLHPMFKGCLTASENSFSQQLVPLADRIANSEAMLLGFLAEKSLSFSLAPDLLVLVKELSKDRKALNGIRIHRTSAAYKLRFGVARTFEQNLVKDLKREKFSLNIDESMSSNNEKIVTVLVNYLRNDKIVTEHLQSFSVPSVNSTLLFQGIVKLLEENNIPWHNLMSVLLDSCHVMRGKKSGLESRLREKCPHLLDIDGDSCHHAHNAAKLFRKPFGLHLESLFTDIHNDFKWSPDLRAALMEICEVLNIKYTMPQNYISFRWLSVYVVAQDFSRMISALTIFYFSFLSRSEKTNFLPVVINIYKLHNVTEAGKEFIHKMHSRLAEKNMTQAGKDRKSRIAEKLFENSLTTKLITNLLVSVLPLLQEYVKLFESGTPLIHKLHDKQFELIKSFLACFMKPEVLASLGDSTKKMMGLDIKKKCYHLPISSVFVGVKTKELIASAPKSQYDKIKSFRNNIMKAYVACSEALQKKMPIDNVFLKCVSSVDPMCRKNSLALELMKKLPQLVTNILLPKEKELFDLEVRKYHVDSLYTVNEGVSIDEWTSTKIMRPRQPKVKKTVHSLATTTPLVRSIFENMFFGQLEKDAKQTAPRRKRCGVCETCQLPDCGQCMFCKNMIKFGGTGTSKQACAKRKCPNMAVQEAEDDDILNDVYDDEDTSSSKNGNTPYKRHASTKQQIQVEWIGEACHAENSKKYFESASVNGEKIHCGDFILVTPSDPTTPMYIARIQSMFETQFGEKMFHGLWFERGSNTLLGETSDPHELFGTFECEDKELRTVKCKCTVVYKEPPENWFHLGGTEESLLDLPPLKDEKCFYYQKWYDSETCRFEDPPPSHDGYPFQDNPSEGKGELVKCLGCRKEADDDKARCVELEFAEEENDIKYSNSAVWLGTCIRLGDCVYLDPDVFAPRKESEKKKTNFLEKEVDETLYPEVYRRKNDYVKGSNDDVPEPFRIGYVMKIFQKMKKSSQPKVLVKMFYRPQDTHKWNLPSTYELDLNLLYYSDEEITVDFSKIKGKCYVVFGENLTESVEEYTNKGPHRFYFYESYNAASKSFEEPPTKAQRIGRVGKGSSKGKNKAVNASSKEPTEEVHPVINRKLKTLDVFAGCGGLSHGFHAARISESQWAIEIEEPAAQAFRLNFPRSEVFIEDCNHLLKLVMDGQEMIKGQRLPQKGEVECLTGGPPCQGFSGMNRFNSREYSCFKNSLVVTYLSYCDFYRPRFFILENVRNFVSFKKSMILKLAIRCLLRMGYQCTFAVMQAGSYGVPQTRRRAIILAAAPGEKLPVFPEPTHVFSPRACQLTVQVDEKKFQSNIQWTTSAPYRTITVKDALSDLPSIRNGAKVEEISYAGEALSHFQKKLRGVEYEPVLRDHICKEMSPLVEARMQHIPTLPGADWRDLPNIVVRLNDGTYTKLLKYTHHDMKNGKASNGALRGVCACASGKPCDSADRQFNTLIPWCLPHTGNRHNNWSGLYGRLEWDGFFSTTITNPEPMGKQGRVLHPEQHRLVSVRECARSQGFPDSYRFFGTILDRHRQVGNAVPPPLAEAIGLEIKKCLAYKEQTA</sequence>
<keyword evidence="4 13" id="KW-0949">S-adenosyl-L-methionine</keyword>
<dbReference type="OrthoDB" id="5376140at2759"/>
<dbReference type="PROSITE" id="PS51038">
    <property type="entry name" value="BAH"/>
    <property type="match status" value="2"/>
</dbReference>
<protein>
    <recommendedName>
        <fullName evidence="15">Cytosine-specific methyltransferase</fullName>
        <ecNumber evidence="15">2.1.1.37</ecNumber>
    </recommendedName>
</protein>
<dbReference type="InterPro" id="IPR018117">
    <property type="entry name" value="C5_DNA_meth_AS"/>
</dbReference>
<evidence type="ECO:0000256" key="7">
    <source>
        <dbReference type="ARBA" id="ARBA00022771"/>
    </source>
</evidence>
<dbReference type="Gene3D" id="1.10.10.2230">
    <property type="match status" value="1"/>
</dbReference>
<feature type="compositionally biased region" description="Polar residues" evidence="16">
    <location>
        <begin position="74"/>
        <end position="85"/>
    </location>
</feature>
<dbReference type="InterPro" id="IPR031303">
    <property type="entry name" value="C5_meth_CS"/>
</dbReference>
<dbReference type="Gene3D" id="3.40.50.150">
    <property type="entry name" value="Vaccinia Virus protein VP39"/>
    <property type="match status" value="1"/>
</dbReference>
<keyword evidence="9" id="KW-0238">DNA-binding</keyword>
<dbReference type="PROSITE" id="PS51679">
    <property type="entry name" value="SAM_MT_C5"/>
    <property type="match status" value="1"/>
</dbReference>
<dbReference type="InterPro" id="IPR022702">
    <property type="entry name" value="Cytosine_MeTrfase1_RFD"/>
</dbReference>